<feature type="compositionally biased region" description="Basic residues" evidence="8">
    <location>
        <begin position="16"/>
        <end position="25"/>
    </location>
</feature>
<protein>
    <submittedName>
        <fullName evidence="10">LOW PROTEIN: NUCLEASE-LIKE PROTEIN</fullName>
    </submittedName>
</protein>
<evidence type="ECO:0000256" key="3">
    <source>
        <dbReference type="ARBA" id="ARBA00006958"/>
    </source>
</evidence>
<evidence type="ECO:0000256" key="7">
    <source>
        <dbReference type="ARBA" id="ARBA00023242"/>
    </source>
</evidence>
<dbReference type="InterPro" id="IPR027806">
    <property type="entry name" value="HARBI1_dom"/>
</dbReference>
<feature type="domain" description="DDE Tnp4" evidence="9">
    <location>
        <begin position="211"/>
        <end position="336"/>
    </location>
</feature>
<dbReference type="Pfam" id="PF13359">
    <property type="entry name" value="DDE_Tnp_4"/>
    <property type="match status" value="1"/>
</dbReference>
<evidence type="ECO:0000259" key="9">
    <source>
        <dbReference type="Pfam" id="PF13359"/>
    </source>
</evidence>
<comment type="similarity">
    <text evidence="3">Belongs to the HARBI1 family.</text>
</comment>
<dbReference type="GO" id="GO:0005634">
    <property type="term" value="C:nucleus"/>
    <property type="evidence" value="ECO:0007669"/>
    <property type="project" value="UniProtKB-SubCell"/>
</dbReference>
<comment type="caution">
    <text evidence="10">The sequence shown here is derived from an EMBL/GenBank/DDBJ whole genome shotgun (WGS) entry which is preliminary data.</text>
</comment>
<dbReference type="Proteomes" id="UP001151752">
    <property type="component" value="Chromosome 18"/>
</dbReference>
<evidence type="ECO:0000256" key="1">
    <source>
        <dbReference type="ARBA" id="ARBA00001968"/>
    </source>
</evidence>
<feature type="region of interest" description="Disordered" evidence="8">
    <location>
        <begin position="1"/>
        <end position="25"/>
    </location>
</feature>
<dbReference type="GO" id="GO:0016787">
    <property type="term" value="F:hydrolase activity"/>
    <property type="evidence" value="ECO:0007669"/>
    <property type="project" value="UniProtKB-KW"/>
</dbReference>
<keyword evidence="5" id="KW-0479">Metal-binding</keyword>
<dbReference type="PANTHER" id="PTHR22930:SF242">
    <property type="entry name" value="LOW PROTEIN: NUCLEASE-LIKE PROTEIN"/>
    <property type="match status" value="1"/>
</dbReference>
<proteinExistence type="inferred from homology"/>
<comment type="cofactor">
    <cofactor evidence="1">
        <name>a divalent metal cation</name>
        <dbReference type="ChEBI" id="CHEBI:60240"/>
    </cofactor>
</comment>
<evidence type="ECO:0000313" key="10">
    <source>
        <dbReference type="EMBL" id="KAJ6759079.1"/>
    </source>
</evidence>
<evidence type="ECO:0000256" key="2">
    <source>
        <dbReference type="ARBA" id="ARBA00004123"/>
    </source>
</evidence>
<keyword evidence="11" id="KW-1185">Reference proteome</keyword>
<keyword evidence="6" id="KW-0378">Hydrolase</keyword>
<organism evidence="10 11">
    <name type="scientific">Salix koriyanagi</name>
    <dbReference type="NCBI Taxonomy" id="2511006"/>
    <lineage>
        <taxon>Eukaryota</taxon>
        <taxon>Viridiplantae</taxon>
        <taxon>Streptophyta</taxon>
        <taxon>Embryophyta</taxon>
        <taxon>Tracheophyta</taxon>
        <taxon>Spermatophyta</taxon>
        <taxon>Magnoliopsida</taxon>
        <taxon>eudicotyledons</taxon>
        <taxon>Gunneridae</taxon>
        <taxon>Pentapetalae</taxon>
        <taxon>rosids</taxon>
        <taxon>fabids</taxon>
        <taxon>Malpighiales</taxon>
        <taxon>Salicaceae</taxon>
        <taxon>Saliceae</taxon>
        <taxon>Salix</taxon>
    </lineage>
</organism>
<dbReference type="EMBL" id="JAPFFM010000006">
    <property type="protein sequence ID" value="KAJ6759079.1"/>
    <property type="molecule type" value="Genomic_DNA"/>
</dbReference>
<evidence type="ECO:0000256" key="8">
    <source>
        <dbReference type="SAM" id="MobiDB-lite"/>
    </source>
</evidence>
<sequence>MATAGDSSNPITPKPTTKKRKPRKPKLAAATAQHVISILNTASSAAHTFLSQNDLYLLPSQSLQLESLLSSLPPPFSQLPSQPSLFHRFASSATLDFDERWVQFFSVSRPNFYRLLSLLSPSLVIFLPSTIPPETALASALYRLAHGACYKTVARKFGLDSSEAACLAFYSVCKAVNDKLGDLFEFVIWRELWLALGGFRSQIAAVVWGLGGWPSSMEPVAIFRQTRLYLGVEDSRESELLKGPTYRLSDGCSIPQYVMGDSCFPLLPWLLTPYSEQDSFGSAEREFNVAHSRAMELVSTAFGRVKARWQLLARSWKEDSLEFFPFVIVMGCVLHNFLIKWGEPLPEESVGGCLKEEELLVFEGEGDETGQTIRDALAQHLSLASMRK</sequence>
<reference evidence="10" key="1">
    <citation type="submission" date="2022-11" db="EMBL/GenBank/DDBJ databases">
        <authorList>
            <person name="Hyden B.L."/>
            <person name="Feng K."/>
            <person name="Yates T."/>
            <person name="Jawdy S."/>
            <person name="Smart L.B."/>
            <person name="Muchero W."/>
        </authorList>
    </citation>
    <scope>NUCLEOTIDE SEQUENCE</scope>
    <source>
        <tissue evidence="10">Shoot tip</tissue>
    </source>
</reference>
<accession>A0A9Q0W1X5</accession>
<evidence type="ECO:0000256" key="6">
    <source>
        <dbReference type="ARBA" id="ARBA00022801"/>
    </source>
</evidence>
<name>A0A9Q0W1X5_9ROSI</name>
<feature type="compositionally biased region" description="Polar residues" evidence="8">
    <location>
        <begin position="1"/>
        <end position="11"/>
    </location>
</feature>
<keyword evidence="4" id="KW-0540">Nuclease</keyword>
<evidence type="ECO:0000256" key="4">
    <source>
        <dbReference type="ARBA" id="ARBA00022722"/>
    </source>
</evidence>
<gene>
    <name evidence="10" type="ORF">OIU74_025690</name>
</gene>
<keyword evidence="7" id="KW-0539">Nucleus</keyword>
<comment type="subcellular location">
    <subcellularLocation>
        <location evidence="2">Nucleus</location>
    </subcellularLocation>
</comment>
<evidence type="ECO:0000313" key="11">
    <source>
        <dbReference type="Proteomes" id="UP001151752"/>
    </source>
</evidence>
<dbReference type="GO" id="GO:0046872">
    <property type="term" value="F:metal ion binding"/>
    <property type="evidence" value="ECO:0007669"/>
    <property type="project" value="UniProtKB-KW"/>
</dbReference>
<dbReference type="GO" id="GO:0004518">
    <property type="term" value="F:nuclease activity"/>
    <property type="evidence" value="ECO:0007669"/>
    <property type="project" value="UniProtKB-KW"/>
</dbReference>
<dbReference type="PANTHER" id="PTHR22930">
    <property type="match status" value="1"/>
</dbReference>
<dbReference type="InterPro" id="IPR045249">
    <property type="entry name" value="HARBI1-like"/>
</dbReference>
<dbReference type="AlphaFoldDB" id="A0A9Q0W1X5"/>
<reference evidence="10" key="2">
    <citation type="journal article" date="2023" name="Int. J. Mol. Sci.">
        <title>De Novo Assembly and Annotation of 11 Diverse Shrub Willow (Salix) Genomes Reveals Novel Gene Organization in Sex-Linked Regions.</title>
        <authorList>
            <person name="Hyden B."/>
            <person name="Feng K."/>
            <person name="Yates T.B."/>
            <person name="Jawdy S."/>
            <person name="Cereghino C."/>
            <person name="Smart L.B."/>
            <person name="Muchero W."/>
        </authorList>
    </citation>
    <scope>NUCLEOTIDE SEQUENCE</scope>
    <source>
        <tissue evidence="10">Shoot tip</tissue>
    </source>
</reference>
<evidence type="ECO:0000256" key="5">
    <source>
        <dbReference type="ARBA" id="ARBA00022723"/>
    </source>
</evidence>